<accession>A0A1Y0ERE8</accession>
<proteinExistence type="inferred from homology"/>
<name>A0A1Y0ERE8_9BURK</name>
<comment type="subcellular location">
    <subcellularLocation>
        <location evidence="1">Membrane</location>
        <topology evidence="1">Lipid-anchor</topology>
    </subcellularLocation>
</comment>
<dbReference type="PANTHER" id="PTHR30429">
    <property type="entry name" value="D-METHIONINE-BINDING LIPOPROTEIN METQ"/>
    <property type="match status" value="1"/>
</dbReference>
<feature type="chain" id="PRO_5013095677" description="Lipoprotein" evidence="7">
    <location>
        <begin position="28"/>
        <end position="268"/>
    </location>
</feature>
<feature type="signal peptide" evidence="7">
    <location>
        <begin position="1"/>
        <end position="27"/>
    </location>
</feature>
<keyword evidence="3" id="KW-0472">Membrane</keyword>
<dbReference type="Proteomes" id="UP000196138">
    <property type="component" value="Chromosome"/>
</dbReference>
<dbReference type="GO" id="GO:0016020">
    <property type="term" value="C:membrane"/>
    <property type="evidence" value="ECO:0007669"/>
    <property type="project" value="UniProtKB-SubCell"/>
</dbReference>
<keyword evidence="5 6" id="KW-0449">Lipoprotein</keyword>
<dbReference type="EMBL" id="CP021455">
    <property type="protein sequence ID" value="ARU06078.1"/>
    <property type="molecule type" value="Genomic_DNA"/>
</dbReference>
<evidence type="ECO:0000256" key="4">
    <source>
        <dbReference type="ARBA" id="ARBA00023139"/>
    </source>
</evidence>
<evidence type="ECO:0000256" key="7">
    <source>
        <dbReference type="SAM" id="SignalP"/>
    </source>
</evidence>
<sequence length="268" mass="29022">MFKTTRRLTLTAVAALTLWGTAGLAQAQEVLKVGATAVPHAELLNHVKPKLKAEGVDLQVVEFSDYVQPNLAVSDKQLDANFFQHKPYLDSFNKERKTTLTVVPNGGVHVEPFGAYSSKLKSLKDLKNGATVAIPNDATNGGRALLLLQKQGLIELKDKASLSATPLDIKSNPKKLKFRELEAAQLPRSLPDVDIALINTNYALQANLNPLKDALALESKESPYVNVVVSRADNAKSPAIAKLMAALRSADTKQFILDKYKGAVVPAF</sequence>
<evidence type="ECO:0000256" key="6">
    <source>
        <dbReference type="PIRNR" id="PIRNR002854"/>
    </source>
</evidence>
<evidence type="ECO:0000256" key="2">
    <source>
        <dbReference type="ARBA" id="ARBA00022729"/>
    </source>
</evidence>
<dbReference type="PANTHER" id="PTHR30429:SF0">
    <property type="entry name" value="METHIONINE-BINDING LIPOPROTEIN METQ"/>
    <property type="match status" value="1"/>
</dbReference>
<organism evidence="8 9">
    <name type="scientific">Comamonas serinivorans</name>
    <dbReference type="NCBI Taxonomy" id="1082851"/>
    <lineage>
        <taxon>Bacteria</taxon>
        <taxon>Pseudomonadati</taxon>
        <taxon>Pseudomonadota</taxon>
        <taxon>Betaproteobacteria</taxon>
        <taxon>Burkholderiales</taxon>
        <taxon>Comamonadaceae</taxon>
        <taxon>Comamonas</taxon>
    </lineage>
</organism>
<keyword evidence="2 7" id="KW-0732">Signal</keyword>
<protein>
    <recommendedName>
        <fullName evidence="6">Lipoprotein</fullName>
    </recommendedName>
</protein>
<dbReference type="Pfam" id="PF03180">
    <property type="entry name" value="Lipoprotein_9"/>
    <property type="match status" value="1"/>
</dbReference>
<dbReference type="InterPro" id="IPR004872">
    <property type="entry name" value="Lipoprotein_NlpA"/>
</dbReference>
<dbReference type="KEGG" id="cser:CCO03_16650"/>
<dbReference type="OrthoDB" id="9812878at2"/>
<reference evidence="8 9" key="1">
    <citation type="submission" date="2017-05" db="EMBL/GenBank/DDBJ databases">
        <authorList>
            <person name="Song R."/>
            <person name="Chenine A.L."/>
            <person name="Ruprecht R.M."/>
        </authorList>
    </citation>
    <scope>NUCLEOTIDE SEQUENCE [LARGE SCALE GENOMIC DNA]</scope>
    <source>
        <strain evidence="8 9">DSM 26136</strain>
    </source>
</reference>
<keyword evidence="9" id="KW-1185">Reference proteome</keyword>
<dbReference type="Gene3D" id="3.40.190.10">
    <property type="entry name" value="Periplasmic binding protein-like II"/>
    <property type="match status" value="2"/>
</dbReference>
<evidence type="ECO:0000313" key="8">
    <source>
        <dbReference type="EMBL" id="ARU06078.1"/>
    </source>
</evidence>
<evidence type="ECO:0000256" key="1">
    <source>
        <dbReference type="ARBA" id="ARBA00004635"/>
    </source>
</evidence>
<evidence type="ECO:0000256" key="3">
    <source>
        <dbReference type="ARBA" id="ARBA00023136"/>
    </source>
</evidence>
<dbReference type="AlphaFoldDB" id="A0A1Y0ERE8"/>
<gene>
    <name evidence="8" type="ORF">CCO03_16650</name>
</gene>
<dbReference type="RefSeq" id="WP_087282864.1">
    <property type="nucleotide sequence ID" value="NZ_CP021455.1"/>
</dbReference>
<evidence type="ECO:0000256" key="5">
    <source>
        <dbReference type="ARBA" id="ARBA00023288"/>
    </source>
</evidence>
<evidence type="ECO:0000313" key="9">
    <source>
        <dbReference type="Proteomes" id="UP000196138"/>
    </source>
</evidence>
<comment type="similarity">
    <text evidence="6">Belongs to the nlpA lipoprotein family.</text>
</comment>
<dbReference type="SUPFAM" id="SSF53850">
    <property type="entry name" value="Periplasmic binding protein-like II"/>
    <property type="match status" value="1"/>
</dbReference>
<dbReference type="CDD" id="cd13597">
    <property type="entry name" value="PBP2_lipoprotein_Tp32"/>
    <property type="match status" value="1"/>
</dbReference>
<keyword evidence="4" id="KW-0564">Palmitate</keyword>
<dbReference type="PIRSF" id="PIRSF002854">
    <property type="entry name" value="MetQ"/>
    <property type="match status" value="1"/>
</dbReference>
<dbReference type="NCBIfam" id="TIGR00363">
    <property type="entry name" value="MetQ/NlpA family lipoprotein"/>
    <property type="match status" value="1"/>
</dbReference>